<dbReference type="eggNOG" id="KOG1787">
    <property type="taxonomic scope" value="Eukaryota"/>
</dbReference>
<dbReference type="InterPro" id="IPR036322">
    <property type="entry name" value="WD40_repeat_dom_sf"/>
</dbReference>
<dbReference type="Gene3D" id="2.130.10.10">
    <property type="entry name" value="YVTN repeat-like/Quinoprotein amine dehydrogenase"/>
    <property type="match status" value="1"/>
</dbReference>
<dbReference type="PANTHER" id="PTHR13743">
    <property type="entry name" value="BEIGE/BEACH-RELATED"/>
    <property type="match status" value="1"/>
</dbReference>
<dbReference type="VEuPathDB" id="TrichDB:TVAGG3_0882470"/>
<reference evidence="3" key="1">
    <citation type="submission" date="2006-10" db="EMBL/GenBank/DDBJ databases">
        <authorList>
            <person name="Amadeo P."/>
            <person name="Zhao Q."/>
            <person name="Wortman J."/>
            <person name="Fraser-Liggett C."/>
            <person name="Carlton J."/>
        </authorList>
    </citation>
    <scope>NUCLEOTIDE SEQUENCE</scope>
    <source>
        <strain evidence="3">G3</strain>
    </source>
</reference>
<dbReference type="EMBL" id="DS114388">
    <property type="protein sequence ID" value="EAX87850.1"/>
    <property type="molecule type" value="Genomic_DNA"/>
</dbReference>
<protein>
    <submittedName>
        <fullName evidence="3">Beige/BEACH domain containing protein</fullName>
    </submittedName>
</protein>
<dbReference type="OrthoDB" id="10666080at2759"/>
<name>A2G4R9_TRIV3</name>
<dbReference type="PROSITE" id="PS50197">
    <property type="entry name" value="BEACH"/>
    <property type="match status" value="1"/>
</dbReference>
<feature type="compositionally biased region" description="Polar residues" evidence="1">
    <location>
        <begin position="1249"/>
        <end position="1260"/>
    </location>
</feature>
<dbReference type="InterPro" id="IPR036372">
    <property type="entry name" value="BEACH_dom_sf"/>
</dbReference>
<dbReference type="InterPro" id="IPR000409">
    <property type="entry name" value="BEACH_dom"/>
</dbReference>
<dbReference type="VEuPathDB" id="TrichDB:TVAG_179010"/>
<dbReference type="Proteomes" id="UP000001542">
    <property type="component" value="Unassembled WGS sequence"/>
</dbReference>
<evidence type="ECO:0000313" key="3">
    <source>
        <dbReference type="EMBL" id="EAX87850.1"/>
    </source>
</evidence>
<feature type="compositionally biased region" description="Low complexity" evidence="1">
    <location>
        <begin position="1270"/>
        <end position="1281"/>
    </location>
</feature>
<dbReference type="SMR" id="A2G4R9"/>
<organism evidence="3 4">
    <name type="scientific">Trichomonas vaginalis (strain ATCC PRA-98 / G3)</name>
    <dbReference type="NCBI Taxonomy" id="412133"/>
    <lineage>
        <taxon>Eukaryota</taxon>
        <taxon>Metamonada</taxon>
        <taxon>Parabasalia</taxon>
        <taxon>Trichomonadida</taxon>
        <taxon>Trichomonadidae</taxon>
        <taxon>Trichomonas</taxon>
    </lineage>
</organism>
<accession>A2G4R9</accession>
<dbReference type="Pfam" id="PF02138">
    <property type="entry name" value="Beach"/>
    <property type="match status" value="1"/>
</dbReference>
<dbReference type="InterPro" id="IPR050865">
    <property type="entry name" value="BEACH_Domain"/>
</dbReference>
<dbReference type="KEGG" id="tva:4745503"/>
<sequence>MSVKNELVESMAEMIVVMLNECGGKEYSKTLAITIQVIPFFTEIFNNITKDIDKTSVQTASQRYLQSILQNIDMFSQQQPEFKTIIDFLTKFMNFASILGVERLFASIYVTAVQFCQSDSDNLNLLTPSLTQLLSIPALANNFIENDGLMFAIFQKMMKKKTLLSETALKIIFANIHKYNLALDVSSASKIFQIVSQSFDSLLLDESKQFSQLILYLIQLDPKKLYPLAIESGLFVQMIHTIVKLQDVSDSVATILTDYINMNPDPSQLPPAIGFLVDALTNENLINPDTYNTLLTSLDQYIQDRKPSEDILKSHLISPIAFSMNLSNTKAVEKYIGMLVYLRYTLNYNILPIVPGILRFCNLTTALNVDLTDLFHLLLQMDTEFQPFALSFFAPFVTTLNYSDSKELFNKYPQLVLFLQRFYESLPNQQEKNKILKIFISIFADLDNKTEAKYCLAQLLQGASVYPQIIDYLMNYIEIQKDSSCFVEVLMISSKSSSLLAEYLRLNTIGTVIQLYQMKLLDIKTLVNYVSILSQGRFIRDYNRMISDYIDRLDNFNLSPEEFLRFSFGKMLTDEISKPKVCFPTLIQRAERYDITDLYDLLLIELYGEYENPLESPYLPRISGTYVCPKLSKKIADNSLLFKACSSHEENKFPLFQFPGEEAKFSIKHDDNISILTFWFKLIESKISEFVTFQGVKLTLSKKGLMLDNNLISKIDSQNWYFIYLKSDDNNLNIYVNGKLEGNTKVVAKGNTTIGGKSTNFITTIIRMYDQKSDEMDNVMKNGYDCLKKLKSLLHISPNEFLDIDSNYSLPKCVTGSPQIIPNYPLPKYIRNVLGGFHYILQKFFEKEIDEKDGLNYLEGLINYQRRGETDFDNLKFAERMSVIASFFEFSSDIVKSLIDLFTNPIVDWISFESFFLDIDRLMTSSYKSIIFDTLLDLSSKEKFPNYSLNVLLWLLLIGTEQSREITQIVSKLKAVHKISTTSLFASCYKCQCFPLLDPNLMFNILENTVSCSHLLYNLPHDVVMKVVYNIQFDDNMSNILKNILISLNQQIMFEDTWSAIIHIVTHGSCSDYNNINLQNFDINLIFPFLSLIGSLVYGSSISKQDNKWAKIGTTILDEFSNTVIPKQKKFGQEFTMWSSILMCLGYSLYNDDSIAPDPTRCEVIFGFKPRPSQKMRRVSDAGPRIGGRRRSSTVKNLFQDSKIQFMPASSPRIPKIADDDSFINKKVSGNVSESDNVTDVSDVSIEDQVNSGSQGRINFSSPPSPPLSVPSSTYSTYSSSSRKLTKTTVPSFNGLNLPIPQLPGVSNKVGSLPKKTPVVNSNLSFPASVENSASSFIISGLPGEVKFNSMIEKELEVTIKKSIPSKIELNPGANVVMVIPKQTDEFFSPLFSDIDDYLHYCTELFKDAEIDNENQTVNENVMESVALFIKNIVVTSNNAQTILIPPCSSCPKSYTSMLLSKIINLLLTKTEQLDRTIFSHVCNLILDGWLNEHTEEVLNLSIRKCFEDKSLINTNFLLCLAFLPRITATLGDLINENCEWIFNSDIIKEYPYVSACIWQTCKMVHNMDKIVEFLNKSNDKWQKVFNDQSDNPLQSAKAIQSVNEGCQHRSEQMNERLQKSKASTHEKIDKIRITGNEFISNISQMTAMANTVTDLLRRMYLESFECSYCMTLRKKELISWSISKFKPHKSDRKCLTFLGDTFLPSRRFDPSPLEYEMPPYPGGSIPDLYKTLYKENIFEETSLYHFTCRIYPPVSEIVDEKHKMFCWNFEINTNLRLWILENLLNEGNEFKNIFNCHILWGIDPLEGVILITQNEFIFLEGFRYNKEIGFEVIEQTESENLSMRYYGHIILNNYFGKSFTFFGHISFRLCLNELIDIRIHNWLQKKSSAVLTFIRGQQFVVITDVTNNVKFIQILDQIIEQTDQSLPPFVSSFMTPINTSRLLRNTSLKDITNKWVNGDISTFTYICIVNILSGRTIVDHTQYYVFPWVLSDYDNEDVRESSLRDLRLPMGQLPSDRKKGYDNTYEDSDHSFYYGSHYMHFGVVLFFNFRADPFCLLGIHLNRGWDHPNRIFTSVSDSWRSASFSTPADVKELTPQLYNSPEILKSTSFRFVSTERDASFVVLPKWSSSEYDFSQKMMFSLEQEKVGKGIGNWFDLIFGEKSRGELAIESKNLFHPLTYADRVQSDDPLETEANEMCILNFGQCPEQIFTKTHPNQKSSYTWNLMTNRDLFIQQINPQSDKASYCLVYENNLSFFDEKQFILPEMKSPININSLIHHNYSKYCYSNDGIYLCTSIKEGLVIIYRIFYKKEQATNAALIDKFYIDGKITSLCISSVHYILCISYENKVDVYDIGTRTILHNIETDSLINKIIIDDNSGIMFFVHHHSVDSYSISSDKLYTFANENNTRITCFKSSNLPTSFVDRFVVLCSEDNSLKFIRTCDMSLISSINLPVCAENVFIQDKCSRLVFVSSDKRWFSVESLDLSVEYPLKKTYCVNCCVCGSDLNKSIDTCDKCGRFLCSKCKQLCKH</sequence>
<evidence type="ECO:0000256" key="1">
    <source>
        <dbReference type="SAM" id="MobiDB-lite"/>
    </source>
</evidence>
<dbReference type="Gene3D" id="1.10.1540.10">
    <property type="entry name" value="BEACH domain"/>
    <property type="match status" value="1"/>
</dbReference>
<dbReference type="PANTHER" id="PTHR13743:SF123">
    <property type="entry name" value="PROTEIN FAN"/>
    <property type="match status" value="1"/>
</dbReference>
<evidence type="ECO:0000259" key="2">
    <source>
        <dbReference type="PROSITE" id="PS50197"/>
    </source>
</evidence>
<dbReference type="RefSeq" id="XP_001300780.1">
    <property type="nucleotide sequence ID" value="XM_001300779.1"/>
</dbReference>
<keyword evidence="4" id="KW-1185">Reference proteome</keyword>
<dbReference type="SMART" id="SM01026">
    <property type="entry name" value="Beach"/>
    <property type="match status" value="1"/>
</dbReference>
<proteinExistence type="predicted"/>
<dbReference type="InterPro" id="IPR015943">
    <property type="entry name" value="WD40/YVTN_repeat-like_dom_sf"/>
</dbReference>
<feature type="domain" description="BEACH" evidence="2">
    <location>
        <begin position="1941"/>
        <end position="2217"/>
    </location>
</feature>
<dbReference type="SUPFAM" id="SSF50978">
    <property type="entry name" value="WD40 repeat-like"/>
    <property type="match status" value="1"/>
</dbReference>
<dbReference type="SUPFAM" id="SSF81837">
    <property type="entry name" value="BEACH domain"/>
    <property type="match status" value="1"/>
</dbReference>
<reference evidence="3" key="2">
    <citation type="journal article" date="2007" name="Science">
        <title>Draft genome sequence of the sexually transmitted pathogen Trichomonas vaginalis.</title>
        <authorList>
            <person name="Carlton J.M."/>
            <person name="Hirt R.P."/>
            <person name="Silva J.C."/>
            <person name="Delcher A.L."/>
            <person name="Schatz M."/>
            <person name="Zhao Q."/>
            <person name="Wortman J.R."/>
            <person name="Bidwell S.L."/>
            <person name="Alsmark U.C.M."/>
            <person name="Besteiro S."/>
            <person name="Sicheritz-Ponten T."/>
            <person name="Noel C.J."/>
            <person name="Dacks J.B."/>
            <person name="Foster P.G."/>
            <person name="Simillion C."/>
            <person name="Van de Peer Y."/>
            <person name="Miranda-Saavedra D."/>
            <person name="Barton G.J."/>
            <person name="Westrop G.D."/>
            <person name="Mueller S."/>
            <person name="Dessi D."/>
            <person name="Fiori P.L."/>
            <person name="Ren Q."/>
            <person name="Paulsen I."/>
            <person name="Zhang H."/>
            <person name="Bastida-Corcuera F.D."/>
            <person name="Simoes-Barbosa A."/>
            <person name="Brown M.T."/>
            <person name="Hayes R.D."/>
            <person name="Mukherjee M."/>
            <person name="Okumura C.Y."/>
            <person name="Schneider R."/>
            <person name="Smith A.J."/>
            <person name="Vanacova S."/>
            <person name="Villalvazo M."/>
            <person name="Haas B.J."/>
            <person name="Pertea M."/>
            <person name="Feldblyum T.V."/>
            <person name="Utterback T.R."/>
            <person name="Shu C.L."/>
            <person name="Osoegawa K."/>
            <person name="de Jong P.J."/>
            <person name="Hrdy I."/>
            <person name="Horvathova L."/>
            <person name="Zubacova Z."/>
            <person name="Dolezal P."/>
            <person name="Malik S.B."/>
            <person name="Logsdon J.M. Jr."/>
            <person name="Henze K."/>
            <person name="Gupta A."/>
            <person name="Wang C.C."/>
            <person name="Dunne R.L."/>
            <person name="Upcroft J.A."/>
            <person name="Upcroft P."/>
            <person name="White O."/>
            <person name="Salzberg S.L."/>
            <person name="Tang P."/>
            <person name="Chiu C.-H."/>
            <person name="Lee Y.-S."/>
            <person name="Embley T.M."/>
            <person name="Coombs G.H."/>
            <person name="Mottram J.C."/>
            <person name="Tachezy J."/>
            <person name="Fraser-Liggett C.M."/>
            <person name="Johnson P.J."/>
        </authorList>
    </citation>
    <scope>NUCLEOTIDE SEQUENCE [LARGE SCALE GENOMIC DNA]</scope>
    <source>
        <strain evidence="3">G3</strain>
    </source>
</reference>
<dbReference type="InParanoid" id="A2G4R9"/>
<dbReference type="CDD" id="cd06071">
    <property type="entry name" value="Beach"/>
    <property type="match status" value="1"/>
</dbReference>
<gene>
    <name evidence="3" type="ORF">TVAG_179010</name>
</gene>
<evidence type="ECO:0000313" key="4">
    <source>
        <dbReference type="Proteomes" id="UP000001542"/>
    </source>
</evidence>
<feature type="region of interest" description="Disordered" evidence="1">
    <location>
        <begin position="1249"/>
        <end position="1281"/>
    </location>
</feature>